<keyword evidence="6" id="KW-1185">Reference proteome</keyword>
<organism evidence="5 6">
    <name type="scientific">Nocardioides thalensis</name>
    <dbReference type="NCBI Taxonomy" id="1914755"/>
    <lineage>
        <taxon>Bacteria</taxon>
        <taxon>Bacillati</taxon>
        <taxon>Actinomycetota</taxon>
        <taxon>Actinomycetes</taxon>
        <taxon>Propionibacteriales</taxon>
        <taxon>Nocardioidaceae</taxon>
        <taxon>Nocardioides</taxon>
    </lineage>
</organism>
<dbReference type="InterPro" id="IPR006626">
    <property type="entry name" value="PbH1"/>
</dbReference>
<proteinExistence type="predicted"/>
<evidence type="ECO:0000256" key="3">
    <source>
        <dbReference type="ARBA" id="ARBA00022729"/>
    </source>
</evidence>
<dbReference type="PANTHER" id="PTHR40088:SF2">
    <property type="entry name" value="SECRETED SUGAR HYDROLASE"/>
    <property type="match status" value="1"/>
</dbReference>
<dbReference type="SUPFAM" id="SSF51126">
    <property type="entry name" value="Pectin lyase-like"/>
    <property type="match status" value="1"/>
</dbReference>
<accession>A0A853C5G1</accession>
<gene>
    <name evidence="5" type="ORF">HNR19_003207</name>
</gene>
<dbReference type="GO" id="GO:0016837">
    <property type="term" value="F:carbon-oxygen lyase activity, acting on polysaccharides"/>
    <property type="evidence" value="ECO:0007669"/>
    <property type="project" value="TreeGrafter"/>
</dbReference>
<keyword evidence="3 4" id="KW-0732">Signal</keyword>
<dbReference type="GO" id="GO:0005576">
    <property type="term" value="C:extracellular region"/>
    <property type="evidence" value="ECO:0007669"/>
    <property type="project" value="UniProtKB-SubCell"/>
</dbReference>
<name>A0A853C5G1_9ACTN</name>
<dbReference type="NCBIfam" id="NF041518">
    <property type="entry name" value="choice_anch_Q"/>
    <property type="match status" value="1"/>
</dbReference>
<dbReference type="Gene3D" id="2.160.20.10">
    <property type="entry name" value="Single-stranded right-handed beta-helix, Pectin lyase-like"/>
    <property type="match status" value="1"/>
</dbReference>
<evidence type="ECO:0000256" key="1">
    <source>
        <dbReference type="ARBA" id="ARBA00004613"/>
    </source>
</evidence>
<dbReference type="InterPro" id="IPR059226">
    <property type="entry name" value="Choice_anch_Q_dom"/>
</dbReference>
<feature type="signal peptide" evidence="4">
    <location>
        <begin position="1"/>
        <end position="31"/>
    </location>
</feature>
<reference evidence="5 6" key="1">
    <citation type="submission" date="2020-07" db="EMBL/GenBank/DDBJ databases">
        <title>Sequencing the genomes of 1000 actinobacteria strains.</title>
        <authorList>
            <person name="Klenk H.-P."/>
        </authorList>
    </citation>
    <scope>NUCLEOTIDE SEQUENCE [LARGE SCALE GENOMIC DNA]</scope>
    <source>
        <strain evidence="5 6">DSM 103833</strain>
    </source>
</reference>
<evidence type="ECO:0000313" key="6">
    <source>
        <dbReference type="Proteomes" id="UP000530424"/>
    </source>
</evidence>
<protein>
    <recommendedName>
        <fullName evidence="7">DUF1565 domain-containing protein</fullName>
    </recommendedName>
</protein>
<feature type="chain" id="PRO_5032780378" description="DUF1565 domain-containing protein" evidence="4">
    <location>
        <begin position="32"/>
        <end position="504"/>
    </location>
</feature>
<dbReference type="RefSeq" id="WP_179668870.1">
    <property type="nucleotide sequence ID" value="NZ_JACCFP010000001.1"/>
</dbReference>
<evidence type="ECO:0000313" key="5">
    <source>
        <dbReference type="EMBL" id="NYJ02509.1"/>
    </source>
</evidence>
<evidence type="ECO:0000256" key="2">
    <source>
        <dbReference type="ARBA" id="ARBA00022525"/>
    </source>
</evidence>
<comment type="caution">
    <text evidence="5">The sequence shown here is derived from an EMBL/GenBank/DDBJ whole genome shotgun (WGS) entry which is preliminary data.</text>
</comment>
<dbReference type="SMART" id="SM00710">
    <property type="entry name" value="PbH1"/>
    <property type="match status" value="7"/>
</dbReference>
<dbReference type="InterPro" id="IPR052052">
    <property type="entry name" value="Polysaccharide_Lyase_9"/>
</dbReference>
<comment type="subcellular location">
    <subcellularLocation>
        <location evidence="1">Secreted</location>
    </subcellularLocation>
</comment>
<evidence type="ECO:0000256" key="4">
    <source>
        <dbReference type="SAM" id="SignalP"/>
    </source>
</evidence>
<dbReference type="PANTHER" id="PTHR40088">
    <property type="entry name" value="PECTATE LYASE (EUROFUNG)"/>
    <property type="match status" value="1"/>
</dbReference>
<dbReference type="AlphaFoldDB" id="A0A853C5G1"/>
<keyword evidence="2" id="KW-0964">Secreted</keyword>
<evidence type="ECO:0008006" key="7">
    <source>
        <dbReference type="Google" id="ProtNLM"/>
    </source>
</evidence>
<sequence>MPRSVRLLLAALAAVALLVPGLAVQVPPAHAGVQVFFVSTTGSDSNPGTSAQPWRSINFAAQRTGVVGPGDFVVVRGGTYEEIVDVKVSGSADADITFMEQPGQNVVISGEGRDLIGQRGLINIRNESHLVFDGFELTDFAGVHPVDDTPVGVRVEGTPSGLTLQNLDIHDISAAGYGGGRVGNAHGIAVYGTSGGTPISGLTIANNHVHDLRLGTSEAIVVNGNVRGWTIVGNTVERVDNIAIDAIGFEGTAGSNDQARMGVIANNVIDDVDTADNPGYDNCACAAGIYVDGGRDIIIQRNRVSRADLGIEIGAESRKRGAAATGILVRNNLVEDTEQGGLTMGGYAADRGAVRDVRVVNNTFVEPDNLRKGYGLVYLNFNLSRVRMVNNVLAISLGGKILTGYAKDTGRMSFAGNRWFAATRPAGATLWTLRGKDIRGYKRWKAATGETKGSYGTPKLGADRAPAAGSPLINRGVPVDAGTTDLAGNPRKVGPIDIGAFEVQ</sequence>
<dbReference type="InterPro" id="IPR012334">
    <property type="entry name" value="Pectin_lyas_fold"/>
</dbReference>
<dbReference type="EMBL" id="JACCFP010000001">
    <property type="protein sequence ID" value="NYJ02509.1"/>
    <property type="molecule type" value="Genomic_DNA"/>
</dbReference>
<dbReference type="InterPro" id="IPR011050">
    <property type="entry name" value="Pectin_lyase_fold/virulence"/>
</dbReference>
<dbReference type="Proteomes" id="UP000530424">
    <property type="component" value="Unassembled WGS sequence"/>
</dbReference>